<dbReference type="InterPro" id="IPR006439">
    <property type="entry name" value="HAD-SF_hydro_IA"/>
</dbReference>
<organism evidence="2">
    <name type="scientific">uncultured Frankineae bacterium</name>
    <dbReference type="NCBI Taxonomy" id="437475"/>
    <lineage>
        <taxon>Bacteria</taxon>
        <taxon>Bacillati</taxon>
        <taxon>Actinomycetota</taxon>
        <taxon>Actinomycetes</taxon>
        <taxon>Frankiales</taxon>
        <taxon>environmental samples</taxon>
    </lineage>
</organism>
<dbReference type="EMBL" id="CADCUB010000167">
    <property type="protein sequence ID" value="CAA9357588.1"/>
    <property type="molecule type" value="Genomic_DNA"/>
</dbReference>
<proteinExistence type="predicted"/>
<protein>
    <recommendedName>
        <fullName evidence="3">HAD-superfamily hydrolase, subfamily IA, variant 1</fullName>
    </recommendedName>
</protein>
<evidence type="ECO:0008006" key="3">
    <source>
        <dbReference type="Google" id="ProtNLM"/>
    </source>
</evidence>
<dbReference type="Gene3D" id="3.40.50.1000">
    <property type="entry name" value="HAD superfamily/HAD-like"/>
    <property type="match status" value="1"/>
</dbReference>
<dbReference type="SFLD" id="SFLDG01129">
    <property type="entry name" value="C1.5:_HAD__Beta-PGM__Phosphata"/>
    <property type="match status" value="1"/>
</dbReference>
<keyword evidence="1" id="KW-0378">Hydrolase</keyword>
<reference evidence="2" key="1">
    <citation type="submission" date="2020-02" db="EMBL/GenBank/DDBJ databases">
        <authorList>
            <person name="Meier V. D."/>
        </authorList>
    </citation>
    <scope>NUCLEOTIDE SEQUENCE</scope>
    <source>
        <strain evidence="2">AVDCRST_MAG07</strain>
    </source>
</reference>
<dbReference type="Pfam" id="PF00702">
    <property type="entry name" value="Hydrolase"/>
    <property type="match status" value="1"/>
</dbReference>
<dbReference type="PANTHER" id="PTHR43316">
    <property type="entry name" value="HYDROLASE, HALOACID DELAHOGENASE-RELATED"/>
    <property type="match status" value="1"/>
</dbReference>
<gene>
    <name evidence="2" type="ORF">AVDCRST_MAG07-3488</name>
</gene>
<sequence length="231" mass="25428">MTVEAVLFDWGGTLSVHSDVDLLDMWRAAARVLAPDDPEPVASELLAAEERWWRESIAVGDRSGTTEDLVRSVALETHLDVAGALRAYHDAWEPTVEHDPAAVPVLRALRERGLRTGLLSNTHWPRELHERWLAEAGLLDLLDARLYTSGMTHMKPHAQAFRALLDAVGVEAARAVFVGDRLRDDVSGAQAVGMRTVHLTGRPVETWDVVPDAELVTLDGLVELVDGWRAA</sequence>
<dbReference type="InterPro" id="IPR036412">
    <property type="entry name" value="HAD-like_sf"/>
</dbReference>
<dbReference type="PRINTS" id="PR00413">
    <property type="entry name" value="HADHALOGNASE"/>
</dbReference>
<dbReference type="SUPFAM" id="SSF56784">
    <property type="entry name" value="HAD-like"/>
    <property type="match status" value="1"/>
</dbReference>
<dbReference type="SFLD" id="SFLDS00003">
    <property type="entry name" value="Haloacid_Dehalogenase"/>
    <property type="match status" value="1"/>
</dbReference>
<evidence type="ECO:0000256" key="1">
    <source>
        <dbReference type="ARBA" id="ARBA00022801"/>
    </source>
</evidence>
<dbReference type="AlphaFoldDB" id="A0A6J4MF26"/>
<dbReference type="GO" id="GO:0016787">
    <property type="term" value="F:hydrolase activity"/>
    <property type="evidence" value="ECO:0007669"/>
    <property type="project" value="UniProtKB-KW"/>
</dbReference>
<dbReference type="NCBIfam" id="TIGR01509">
    <property type="entry name" value="HAD-SF-IA-v3"/>
    <property type="match status" value="1"/>
</dbReference>
<dbReference type="PANTHER" id="PTHR43316:SF3">
    <property type="entry name" value="HALOACID DEHALOGENASE, TYPE II (AFU_ORTHOLOGUE AFUA_2G07750)-RELATED"/>
    <property type="match status" value="1"/>
</dbReference>
<accession>A0A6J4MF26</accession>
<name>A0A6J4MF26_9ACTN</name>
<dbReference type="InterPro" id="IPR051540">
    <property type="entry name" value="S-2-haloacid_dehalogenase"/>
</dbReference>
<dbReference type="InterPro" id="IPR023214">
    <property type="entry name" value="HAD_sf"/>
</dbReference>
<evidence type="ECO:0000313" key="2">
    <source>
        <dbReference type="EMBL" id="CAA9357588.1"/>
    </source>
</evidence>